<feature type="region of interest" description="Disordered" evidence="1">
    <location>
        <begin position="140"/>
        <end position="160"/>
    </location>
</feature>
<sequence>MDEDRQTMERETSSPDSPCEEAGRVQRADLFLRPLNDCTRVREQVSEHEEVLQRNAVKKDTYLQHSDPVLLPASAIVHSSPCVAQGHSAKTVRKKASTVNIVEWVSQIMDKGVSLPVLPPLPPGSSVKKVKLNRTCRKEVGPISQPKSDKKMVHKDKAAQRTKVIPKQCVHLVLKRDKKEVKVTRHTKKIPEPYVCSRVRKGLQDKSQDGGARTQSQERASDPVPRVRAALLLPQLPDQAPAHAHGGETLQVCRVRQGLLAAGLPEDPPGKPRRPAPLLLLTLPQDLPPRLP</sequence>
<feature type="compositionally biased region" description="Basic and acidic residues" evidence="1">
    <location>
        <begin position="147"/>
        <end position="159"/>
    </location>
</feature>
<feature type="compositionally biased region" description="Low complexity" evidence="1">
    <location>
        <begin position="276"/>
        <end position="285"/>
    </location>
</feature>
<evidence type="ECO:0000256" key="1">
    <source>
        <dbReference type="SAM" id="MobiDB-lite"/>
    </source>
</evidence>
<name>A0AAV6FCP3_9TELE</name>
<proteinExistence type="predicted"/>
<feature type="region of interest" description="Disordered" evidence="1">
    <location>
        <begin position="194"/>
        <end position="224"/>
    </location>
</feature>
<dbReference type="AlphaFoldDB" id="A0AAV6FCP3"/>
<gene>
    <name evidence="2" type="ORF">AALO_G00312030</name>
</gene>
<feature type="region of interest" description="Disordered" evidence="1">
    <location>
        <begin position="262"/>
        <end position="292"/>
    </location>
</feature>
<feature type="region of interest" description="Disordered" evidence="1">
    <location>
        <begin position="1"/>
        <end position="24"/>
    </location>
</feature>
<reference evidence="2" key="1">
    <citation type="submission" date="2020-10" db="EMBL/GenBank/DDBJ databases">
        <title>Chromosome-scale genome assembly of the Allis shad, Alosa alosa.</title>
        <authorList>
            <person name="Margot Z."/>
            <person name="Christophe K."/>
            <person name="Cabau C."/>
            <person name="Louis A."/>
            <person name="Berthelot C."/>
            <person name="Parey E."/>
            <person name="Roest Crollius H."/>
            <person name="Montfort J."/>
            <person name="Robinson-Rechavi M."/>
            <person name="Bucao C."/>
            <person name="Bouchez O."/>
            <person name="Gislard M."/>
            <person name="Lluch J."/>
            <person name="Milhes M."/>
            <person name="Lampietro C."/>
            <person name="Lopez Roques C."/>
            <person name="Donnadieu C."/>
            <person name="Braasch I."/>
            <person name="Desvignes T."/>
            <person name="Postlethwait J."/>
            <person name="Bobe J."/>
            <person name="Guiguen Y."/>
        </authorList>
    </citation>
    <scope>NUCLEOTIDE SEQUENCE</scope>
    <source>
        <strain evidence="2">M-15738</strain>
        <tissue evidence="2">Blood</tissue>
    </source>
</reference>
<organism evidence="2 3">
    <name type="scientific">Alosa alosa</name>
    <name type="common">allis shad</name>
    <dbReference type="NCBI Taxonomy" id="278164"/>
    <lineage>
        <taxon>Eukaryota</taxon>
        <taxon>Metazoa</taxon>
        <taxon>Chordata</taxon>
        <taxon>Craniata</taxon>
        <taxon>Vertebrata</taxon>
        <taxon>Euteleostomi</taxon>
        <taxon>Actinopterygii</taxon>
        <taxon>Neopterygii</taxon>
        <taxon>Teleostei</taxon>
        <taxon>Clupei</taxon>
        <taxon>Clupeiformes</taxon>
        <taxon>Clupeoidei</taxon>
        <taxon>Clupeidae</taxon>
        <taxon>Alosa</taxon>
    </lineage>
</organism>
<evidence type="ECO:0000313" key="3">
    <source>
        <dbReference type="Proteomes" id="UP000823561"/>
    </source>
</evidence>
<feature type="compositionally biased region" description="Basic and acidic residues" evidence="1">
    <location>
        <begin position="1"/>
        <end position="13"/>
    </location>
</feature>
<comment type="caution">
    <text evidence="2">The sequence shown here is derived from an EMBL/GenBank/DDBJ whole genome shotgun (WGS) entry which is preliminary data.</text>
</comment>
<feature type="non-terminal residue" evidence="2">
    <location>
        <position position="292"/>
    </location>
</feature>
<dbReference type="Proteomes" id="UP000823561">
    <property type="component" value="Unassembled WGS sequence"/>
</dbReference>
<protein>
    <submittedName>
        <fullName evidence="2">Uncharacterized protein</fullName>
    </submittedName>
</protein>
<evidence type="ECO:0000313" key="2">
    <source>
        <dbReference type="EMBL" id="KAG5260468.1"/>
    </source>
</evidence>
<accession>A0AAV6FCP3</accession>
<keyword evidence="3" id="KW-1185">Reference proteome</keyword>
<dbReference type="EMBL" id="JADWDJ010001006">
    <property type="protein sequence ID" value="KAG5260468.1"/>
    <property type="molecule type" value="Genomic_DNA"/>
</dbReference>